<proteinExistence type="predicted"/>
<evidence type="ECO:0000313" key="1">
    <source>
        <dbReference type="EMBL" id="PRY24928.1"/>
    </source>
</evidence>
<organism evidence="1 2">
    <name type="scientific">Aliiruegeria haliotis</name>
    <dbReference type="NCBI Taxonomy" id="1280846"/>
    <lineage>
        <taxon>Bacteria</taxon>
        <taxon>Pseudomonadati</taxon>
        <taxon>Pseudomonadota</taxon>
        <taxon>Alphaproteobacteria</taxon>
        <taxon>Rhodobacterales</taxon>
        <taxon>Roseobacteraceae</taxon>
        <taxon>Aliiruegeria</taxon>
    </lineage>
</organism>
<accession>A0A2T0RUW1</accession>
<comment type="caution">
    <text evidence="1">The sequence shown here is derived from an EMBL/GenBank/DDBJ whole genome shotgun (WGS) entry which is preliminary data.</text>
</comment>
<dbReference type="EMBL" id="PVTD01000002">
    <property type="protein sequence ID" value="PRY24928.1"/>
    <property type="molecule type" value="Genomic_DNA"/>
</dbReference>
<gene>
    <name evidence="1" type="ORF">CLV78_102101</name>
</gene>
<dbReference type="AlphaFoldDB" id="A0A2T0RUW1"/>
<sequence length="127" mass="13869">MLEFDITRGETAAARRNPFLFAQVVNEATRPPAMDEPKLRALYEAQNPNGIVRRYLAATSEHPASGAPAEALHFLMRFGGPQCLHAWPERQGLHNAIRVLETHLALLGPRGHGTDAVDGTPVTPVLD</sequence>
<reference evidence="1 2" key="1">
    <citation type="submission" date="2018-03" db="EMBL/GenBank/DDBJ databases">
        <title>Genomic Encyclopedia of Archaeal and Bacterial Type Strains, Phase II (KMG-II): from individual species to whole genera.</title>
        <authorList>
            <person name="Goeker M."/>
        </authorList>
    </citation>
    <scope>NUCLEOTIDE SEQUENCE [LARGE SCALE GENOMIC DNA]</scope>
    <source>
        <strain evidence="1 2">DSM 29328</strain>
    </source>
</reference>
<dbReference type="RefSeq" id="WP_106203873.1">
    <property type="nucleotide sequence ID" value="NZ_PVTD01000002.1"/>
</dbReference>
<name>A0A2T0RUW1_9RHOB</name>
<dbReference type="Proteomes" id="UP000239480">
    <property type="component" value="Unassembled WGS sequence"/>
</dbReference>
<keyword evidence="2" id="KW-1185">Reference proteome</keyword>
<evidence type="ECO:0000313" key="2">
    <source>
        <dbReference type="Proteomes" id="UP000239480"/>
    </source>
</evidence>
<protein>
    <submittedName>
        <fullName evidence="1">Uncharacterized protein</fullName>
    </submittedName>
</protein>